<evidence type="ECO:0000313" key="3">
    <source>
        <dbReference type="EMBL" id="OPG17157.1"/>
    </source>
</evidence>
<evidence type="ECO:0000313" key="4">
    <source>
        <dbReference type="Proteomes" id="UP000077421"/>
    </source>
</evidence>
<evidence type="ECO:0000256" key="1">
    <source>
        <dbReference type="SAM" id="Phobius"/>
    </source>
</evidence>
<evidence type="ECO:0000313" key="5">
    <source>
        <dbReference type="Proteomes" id="UP000190229"/>
    </source>
</evidence>
<protein>
    <submittedName>
        <fullName evidence="2">Uncharacterized protein</fullName>
    </submittedName>
</protein>
<dbReference type="Proteomes" id="UP000077421">
    <property type="component" value="Unassembled WGS sequence"/>
</dbReference>
<feature type="transmembrane region" description="Helical" evidence="1">
    <location>
        <begin position="39"/>
        <end position="57"/>
    </location>
</feature>
<keyword evidence="5" id="KW-1185">Reference proteome</keyword>
<dbReference type="AlphaFoldDB" id="A0A162U0J5"/>
<comment type="caution">
    <text evidence="2">The sequence shown here is derived from an EMBL/GenBank/DDBJ whole genome shotgun (WGS) entry which is preliminary data.</text>
</comment>
<evidence type="ECO:0000313" key="2">
    <source>
        <dbReference type="EMBL" id="OAG95300.1"/>
    </source>
</evidence>
<sequence length="69" mass="7758">MRVLQTLWGLLVDDRRLASILMIALLLSAISSLVLREFFLGAVLIWGGLIVSLVVSVEHQLKLKMKKLK</sequence>
<keyword evidence="1" id="KW-0472">Membrane</keyword>
<dbReference type="Proteomes" id="UP000190229">
    <property type="component" value="Unassembled WGS sequence"/>
</dbReference>
<gene>
    <name evidence="2" type="ORF">AYW79_01120</name>
    <name evidence="3" type="ORF">B2M26_02130</name>
</gene>
<name>A0A162U0J5_9BACL</name>
<accession>A0A162U0J5</accession>
<organism evidence="2 4">
    <name type="scientific">Ferroacidibacillus organovorans</name>
    <dbReference type="NCBI Taxonomy" id="1765683"/>
    <lineage>
        <taxon>Bacteria</taxon>
        <taxon>Bacillati</taxon>
        <taxon>Bacillota</taxon>
        <taxon>Bacilli</taxon>
        <taxon>Bacillales</taxon>
        <taxon>Alicyclobacillaceae</taxon>
        <taxon>Ferroacidibacillus</taxon>
    </lineage>
</organism>
<keyword evidence="1" id="KW-0812">Transmembrane</keyword>
<proteinExistence type="predicted"/>
<dbReference type="EMBL" id="MWPS01000005">
    <property type="protein sequence ID" value="OPG17157.1"/>
    <property type="molecule type" value="Genomic_DNA"/>
</dbReference>
<dbReference type="STRING" id="1765683.B2M26_02130"/>
<reference evidence="2 4" key="1">
    <citation type="submission" date="2016-02" db="EMBL/GenBank/DDBJ databases">
        <title>Draft genome sequence of Acidibacillus ferrooxidans SLC66.</title>
        <authorList>
            <person name="Oliveira G."/>
            <person name="Nancucheo I."/>
            <person name="Dall'Agnol H."/>
            <person name="Johnson B."/>
            <person name="Oliveira R."/>
            <person name="Nunes G.L."/>
            <person name="Tzotzos G."/>
            <person name="Orellana S.C."/>
            <person name="Salim A.C."/>
            <person name="Araujo F.M."/>
        </authorList>
    </citation>
    <scope>NUCLEOTIDE SEQUENCE [LARGE SCALE GENOMIC DNA]</scope>
    <source>
        <strain evidence="2 4">SLC66</strain>
    </source>
</reference>
<keyword evidence="1" id="KW-1133">Transmembrane helix</keyword>
<dbReference type="EMBL" id="LSUQ01000002">
    <property type="protein sequence ID" value="OAG95300.1"/>
    <property type="molecule type" value="Genomic_DNA"/>
</dbReference>
<reference evidence="3 5" key="2">
    <citation type="submission" date="2017-02" db="EMBL/GenBank/DDBJ databases">
        <title>Draft genome of Acidibacillus ferrooxidans Huett2.</title>
        <authorList>
            <person name="Schopf S."/>
        </authorList>
    </citation>
    <scope>NUCLEOTIDE SEQUENCE [LARGE SCALE GENOMIC DNA]</scope>
    <source>
        <strain evidence="3 5">Huett2</strain>
    </source>
</reference>
<feature type="transmembrane region" description="Helical" evidence="1">
    <location>
        <begin position="16"/>
        <end position="33"/>
    </location>
</feature>